<evidence type="ECO:0000313" key="3">
    <source>
        <dbReference type="Proteomes" id="UP000646749"/>
    </source>
</evidence>
<dbReference type="InterPro" id="IPR029063">
    <property type="entry name" value="SAM-dependent_MTases_sf"/>
</dbReference>
<dbReference type="InterPro" id="IPR041698">
    <property type="entry name" value="Methyltransf_25"/>
</dbReference>
<dbReference type="PANTHER" id="PTHR43591">
    <property type="entry name" value="METHYLTRANSFERASE"/>
    <property type="match status" value="1"/>
</dbReference>
<organism evidence="2 3">
    <name type="scientific">Plantactinospora endophytica</name>
    <dbReference type="NCBI Taxonomy" id="673535"/>
    <lineage>
        <taxon>Bacteria</taxon>
        <taxon>Bacillati</taxon>
        <taxon>Actinomycetota</taxon>
        <taxon>Actinomycetes</taxon>
        <taxon>Micromonosporales</taxon>
        <taxon>Micromonosporaceae</taxon>
        <taxon>Plantactinospora</taxon>
    </lineage>
</organism>
<protein>
    <recommendedName>
        <fullName evidence="1">Methyltransferase domain-containing protein</fullName>
    </recommendedName>
</protein>
<evidence type="ECO:0000313" key="2">
    <source>
        <dbReference type="EMBL" id="GIG93242.1"/>
    </source>
</evidence>
<comment type="caution">
    <text evidence="2">The sequence shown here is derived from an EMBL/GenBank/DDBJ whole genome shotgun (WGS) entry which is preliminary data.</text>
</comment>
<sequence>MDASTEELRDAHDVLSEWYATNLVGVLNSMPVERAMLDLFAEMTLVVGTEVADVGCGTGRLLPYLASRGLSPRGVDLSPRMVEVARREHPGFAYEVADLRELPFEYGSLAGVVCWISLIYLAPDTRAGAFAELGRVVQPGGYLVTAFKHGDGTLRRNGLSTDLGVDFDRYWLSAEEMEETLRRRRFRSGLPRQHPARRIGASTRVHAGPQDRTAWTAVAGRTAAGARRQPA</sequence>
<name>A0ABQ4EG82_9ACTN</name>
<keyword evidence="3" id="KW-1185">Reference proteome</keyword>
<dbReference type="SUPFAM" id="SSF53335">
    <property type="entry name" value="S-adenosyl-L-methionine-dependent methyltransferases"/>
    <property type="match status" value="1"/>
</dbReference>
<dbReference type="CDD" id="cd02440">
    <property type="entry name" value="AdoMet_MTases"/>
    <property type="match status" value="1"/>
</dbReference>
<feature type="domain" description="Methyltransferase" evidence="1">
    <location>
        <begin position="51"/>
        <end position="141"/>
    </location>
</feature>
<dbReference type="Gene3D" id="3.40.50.150">
    <property type="entry name" value="Vaccinia Virus protein VP39"/>
    <property type="match status" value="1"/>
</dbReference>
<gene>
    <name evidence="2" type="ORF">Pen02_81780</name>
</gene>
<dbReference type="Proteomes" id="UP000646749">
    <property type="component" value="Unassembled WGS sequence"/>
</dbReference>
<dbReference type="Pfam" id="PF13649">
    <property type="entry name" value="Methyltransf_25"/>
    <property type="match status" value="1"/>
</dbReference>
<dbReference type="PANTHER" id="PTHR43591:SF110">
    <property type="entry name" value="RHODANESE DOMAIN-CONTAINING PROTEIN"/>
    <property type="match status" value="1"/>
</dbReference>
<proteinExistence type="predicted"/>
<dbReference type="EMBL" id="BONW01000056">
    <property type="protein sequence ID" value="GIG93242.1"/>
    <property type="molecule type" value="Genomic_DNA"/>
</dbReference>
<accession>A0ABQ4EG82</accession>
<evidence type="ECO:0000259" key="1">
    <source>
        <dbReference type="Pfam" id="PF13649"/>
    </source>
</evidence>
<reference evidence="2 3" key="1">
    <citation type="submission" date="2021-01" db="EMBL/GenBank/DDBJ databases">
        <title>Whole genome shotgun sequence of Plantactinospora endophytica NBRC 110450.</title>
        <authorList>
            <person name="Komaki H."/>
            <person name="Tamura T."/>
        </authorList>
    </citation>
    <scope>NUCLEOTIDE SEQUENCE [LARGE SCALE GENOMIC DNA]</scope>
    <source>
        <strain evidence="2 3">NBRC 110450</strain>
    </source>
</reference>